<dbReference type="EMBL" id="LGKP01000018">
    <property type="protein sequence ID" value="KPL87543.1"/>
    <property type="molecule type" value="Genomic_DNA"/>
</dbReference>
<gene>
    <name evidence="2" type="ORF">SE18_10790</name>
</gene>
<keyword evidence="1" id="KW-0812">Transmembrane</keyword>
<organism evidence="2 3">
    <name type="scientific">Herpetosiphon geysericola</name>
    <dbReference type="NCBI Taxonomy" id="70996"/>
    <lineage>
        <taxon>Bacteria</taxon>
        <taxon>Bacillati</taxon>
        <taxon>Chloroflexota</taxon>
        <taxon>Chloroflexia</taxon>
        <taxon>Herpetosiphonales</taxon>
        <taxon>Herpetosiphonaceae</taxon>
        <taxon>Herpetosiphon</taxon>
    </lineage>
</organism>
<keyword evidence="1" id="KW-0472">Membrane</keyword>
<protein>
    <submittedName>
        <fullName evidence="2">Uncharacterized protein</fullName>
    </submittedName>
</protein>
<sequence>MRNHWKIIIGVLLFACSGVMLFLVWQRNQAKQPIPLPVVAQSTIVEGAGYSLYRWEAGLQLVVLYDGAYTTNACTIGSVDTVSSTVYGCRIPFHNGTITTWSVQTTDGKTGILSVDGRTYQLPREAGVIRVQADGGENRITAFQRNLPMFQHDTADRQLYQWLVQDPELSVFATQFGLGN</sequence>
<keyword evidence="3" id="KW-1185">Reference proteome</keyword>
<keyword evidence="1" id="KW-1133">Transmembrane helix</keyword>
<evidence type="ECO:0000313" key="2">
    <source>
        <dbReference type="EMBL" id="KPL87543.1"/>
    </source>
</evidence>
<proteinExistence type="predicted"/>
<feature type="transmembrane region" description="Helical" evidence="1">
    <location>
        <begin position="7"/>
        <end position="25"/>
    </location>
</feature>
<comment type="caution">
    <text evidence="2">The sequence shown here is derived from an EMBL/GenBank/DDBJ whole genome shotgun (WGS) entry which is preliminary data.</text>
</comment>
<dbReference type="Proteomes" id="UP000050277">
    <property type="component" value="Unassembled WGS sequence"/>
</dbReference>
<evidence type="ECO:0000256" key="1">
    <source>
        <dbReference type="SAM" id="Phobius"/>
    </source>
</evidence>
<accession>A0A0P6YBK6</accession>
<name>A0A0P6YBK6_9CHLR</name>
<dbReference type="AlphaFoldDB" id="A0A0P6YBK6"/>
<reference evidence="2 3" key="1">
    <citation type="submission" date="2015-07" db="EMBL/GenBank/DDBJ databases">
        <title>Whole genome sequence of Herpetosiphon geysericola DSM 7119.</title>
        <authorList>
            <person name="Hemp J."/>
            <person name="Ward L.M."/>
            <person name="Pace L.A."/>
            <person name="Fischer W.W."/>
        </authorList>
    </citation>
    <scope>NUCLEOTIDE SEQUENCE [LARGE SCALE GENOMIC DNA]</scope>
    <source>
        <strain evidence="2 3">DSM 7119</strain>
    </source>
</reference>
<evidence type="ECO:0000313" key="3">
    <source>
        <dbReference type="Proteomes" id="UP000050277"/>
    </source>
</evidence>